<dbReference type="AlphaFoldDB" id="A0A4R1Q812"/>
<accession>A0A4R1Q812</accession>
<organism evidence="1 2">
    <name type="scientific">Anaerospora hongkongensis</name>
    <dbReference type="NCBI Taxonomy" id="244830"/>
    <lineage>
        <taxon>Bacteria</taxon>
        <taxon>Bacillati</taxon>
        <taxon>Bacillota</taxon>
        <taxon>Negativicutes</taxon>
        <taxon>Selenomonadales</taxon>
        <taxon>Sporomusaceae</taxon>
        <taxon>Anaerospora</taxon>
    </lineage>
</organism>
<gene>
    <name evidence="1" type="ORF">EV210_104283</name>
</gene>
<dbReference type="RefSeq" id="WP_132078098.1">
    <property type="nucleotide sequence ID" value="NZ_SLUI01000004.1"/>
</dbReference>
<dbReference type="EMBL" id="SLUI01000004">
    <property type="protein sequence ID" value="TCL38299.1"/>
    <property type="molecule type" value="Genomic_DNA"/>
</dbReference>
<comment type="caution">
    <text evidence="1">The sequence shown here is derived from an EMBL/GenBank/DDBJ whole genome shotgun (WGS) entry which is preliminary data.</text>
</comment>
<dbReference type="Proteomes" id="UP000295063">
    <property type="component" value="Unassembled WGS sequence"/>
</dbReference>
<reference evidence="1 2" key="1">
    <citation type="submission" date="2019-03" db="EMBL/GenBank/DDBJ databases">
        <title>Genomic Encyclopedia of Type Strains, Phase IV (KMG-IV): sequencing the most valuable type-strain genomes for metagenomic binning, comparative biology and taxonomic classification.</title>
        <authorList>
            <person name="Goeker M."/>
        </authorList>
    </citation>
    <scope>NUCLEOTIDE SEQUENCE [LARGE SCALE GENOMIC DNA]</scope>
    <source>
        <strain evidence="1 2">DSM 15969</strain>
    </source>
</reference>
<protein>
    <submittedName>
        <fullName evidence="1">Uncharacterized protein</fullName>
    </submittedName>
</protein>
<name>A0A4R1Q812_9FIRM</name>
<keyword evidence="2" id="KW-1185">Reference proteome</keyword>
<sequence length="783" mass="85462">MIQRGMLLVILFCLLVAGAGCGSNRPLLPQAGLTVDSAGSEQSWQLPAAISQEGEGNIFRLITGGSLNAPQGLELAAGGKGWLRYSVDIPADPDVTAVVRLQFLSTQGTGRIQLAALDQSKQQVAVVGWAATGQLPANTANSHWTDNRTMANYKGDWLAGEYRPSELLAPYLGGQKVAYYRLTAEAGQGQHVIITKFSLDNNLAQALQIIPVAAQKSVIVGDTVRLEADIVNRTSRVIEQAEVELTEPFGYGLSVAEKTKTIANLAPGAQQRLVWEVKALRPHSVNMNKPWQVGFTVNGQAAAAAIELAIADNRPGKIFYVMTEDLEAIDGAGYAKAWGNQNGWLEPKELTVQMVEKAERLNAIADTYGAKWTHYIAWPLVKAAEWADRQSGTGEWKKAAAAIEQSVRAEADKGHEYGIHMHSDYDPYLPGNVLSYNKELDGIWANHLRHGWSHSIASEGSFYDYASRTGILYAYQRIMDELASSSPQGQLVTTRVGSFDFGAGPESEAISTRAYRKVGLWGTSDADGNEGGITSGPYGREIYFAKPDDINSAAVDITQTGLVEFRPTPRSSIAYESQSAAVMNEAVDQGIAYFSSGQGAIQPGIHGIVGFTHAMFVMGEPDWKSLEQGQFAAIDSHLAYLKDRYVNQNKLIFATASEMVKAYLDYYTPEPVALYGQRLSQSRLGITEYAVEILGSDIPIDLAHPHQVTVKIPLYLRDSAYRAVILKNGEPVFSTWGLPTPYNDVQFIVDNKEAKYSLKVYHNNVLATITRYITAIKNKISKN</sequence>
<dbReference type="OrthoDB" id="1671686at2"/>
<evidence type="ECO:0000313" key="1">
    <source>
        <dbReference type="EMBL" id="TCL38299.1"/>
    </source>
</evidence>
<evidence type="ECO:0000313" key="2">
    <source>
        <dbReference type="Proteomes" id="UP000295063"/>
    </source>
</evidence>
<dbReference type="PROSITE" id="PS51257">
    <property type="entry name" value="PROKAR_LIPOPROTEIN"/>
    <property type="match status" value="1"/>
</dbReference>
<proteinExistence type="predicted"/>